<organism evidence="1 2">
    <name type="scientific">Ophiophagus hannah</name>
    <name type="common">King cobra</name>
    <name type="synonym">Naja hannah</name>
    <dbReference type="NCBI Taxonomy" id="8665"/>
    <lineage>
        <taxon>Eukaryota</taxon>
        <taxon>Metazoa</taxon>
        <taxon>Chordata</taxon>
        <taxon>Craniata</taxon>
        <taxon>Vertebrata</taxon>
        <taxon>Euteleostomi</taxon>
        <taxon>Lepidosauria</taxon>
        <taxon>Squamata</taxon>
        <taxon>Bifurcata</taxon>
        <taxon>Unidentata</taxon>
        <taxon>Episquamata</taxon>
        <taxon>Toxicofera</taxon>
        <taxon>Serpentes</taxon>
        <taxon>Colubroidea</taxon>
        <taxon>Elapidae</taxon>
        <taxon>Elapinae</taxon>
        <taxon>Ophiophagus</taxon>
    </lineage>
</organism>
<sequence length="42" mass="4501">MSAAVLAHLPIHPGSYLTFISCVFNCSCFVRHSCMLLSCPGS</sequence>
<protein>
    <submittedName>
        <fullName evidence="1">Uncharacterized protein</fullName>
    </submittedName>
</protein>
<evidence type="ECO:0000313" key="1">
    <source>
        <dbReference type="EMBL" id="ETE58228.1"/>
    </source>
</evidence>
<name>V8N988_OPHHA</name>
<gene>
    <name evidence="1" type="ORF">L345_16050</name>
</gene>
<evidence type="ECO:0000313" key="2">
    <source>
        <dbReference type="Proteomes" id="UP000018936"/>
    </source>
</evidence>
<dbReference type="AlphaFoldDB" id="V8N988"/>
<proteinExistence type="predicted"/>
<accession>V8N988</accession>
<feature type="non-terminal residue" evidence="1">
    <location>
        <position position="1"/>
    </location>
</feature>
<comment type="caution">
    <text evidence="1">The sequence shown here is derived from an EMBL/GenBank/DDBJ whole genome shotgun (WGS) entry which is preliminary data.</text>
</comment>
<dbReference type="EMBL" id="AZIM01007000">
    <property type="protein sequence ID" value="ETE58228.1"/>
    <property type="molecule type" value="Genomic_DNA"/>
</dbReference>
<keyword evidence="2" id="KW-1185">Reference proteome</keyword>
<dbReference type="Proteomes" id="UP000018936">
    <property type="component" value="Unassembled WGS sequence"/>
</dbReference>
<reference evidence="1 2" key="1">
    <citation type="journal article" date="2013" name="Proc. Natl. Acad. Sci. U.S.A.">
        <title>The king cobra genome reveals dynamic gene evolution and adaptation in the snake venom system.</title>
        <authorList>
            <person name="Vonk F.J."/>
            <person name="Casewell N.R."/>
            <person name="Henkel C.V."/>
            <person name="Heimberg A.M."/>
            <person name="Jansen H.J."/>
            <person name="McCleary R.J."/>
            <person name="Kerkkamp H.M."/>
            <person name="Vos R.A."/>
            <person name="Guerreiro I."/>
            <person name="Calvete J.J."/>
            <person name="Wuster W."/>
            <person name="Woods A.E."/>
            <person name="Logan J.M."/>
            <person name="Harrison R.A."/>
            <person name="Castoe T.A."/>
            <person name="de Koning A.P."/>
            <person name="Pollock D.D."/>
            <person name="Yandell M."/>
            <person name="Calderon D."/>
            <person name="Renjifo C."/>
            <person name="Currier R.B."/>
            <person name="Salgado D."/>
            <person name="Pla D."/>
            <person name="Sanz L."/>
            <person name="Hyder A.S."/>
            <person name="Ribeiro J.M."/>
            <person name="Arntzen J.W."/>
            <person name="van den Thillart G.E."/>
            <person name="Boetzer M."/>
            <person name="Pirovano W."/>
            <person name="Dirks R.P."/>
            <person name="Spaink H.P."/>
            <person name="Duboule D."/>
            <person name="McGlinn E."/>
            <person name="Kini R.M."/>
            <person name="Richardson M.K."/>
        </authorList>
    </citation>
    <scope>NUCLEOTIDE SEQUENCE</scope>
    <source>
        <tissue evidence="1">Blood</tissue>
    </source>
</reference>